<dbReference type="RefSeq" id="WP_347436984.1">
    <property type="nucleotide sequence ID" value="NZ_CP089291.1"/>
</dbReference>
<dbReference type="Proteomes" id="UP000830167">
    <property type="component" value="Chromosome"/>
</dbReference>
<organism evidence="1 2">
    <name type="scientific">Fodinisporobacter ferrooxydans</name>
    <dbReference type="NCBI Taxonomy" id="2901836"/>
    <lineage>
        <taxon>Bacteria</taxon>
        <taxon>Bacillati</taxon>
        <taxon>Bacillota</taxon>
        <taxon>Bacilli</taxon>
        <taxon>Bacillales</taxon>
        <taxon>Alicyclobacillaceae</taxon>
        <taxon>Fodinisporobacter</taxon>
    </lineage>
</organism>
<keyword evidence="2" id="KW-1185">Reference proteome</keyword>
<protein>
    <submittedName>
        <fullName evidence="1">Uncharacterized protein</fullName>
    </submittedName>
</protein>
<dbReference type="EMBL" id="CP089291">
    <property type="protein sequence ID" value="UOF90290.1"/>
    <property type="molecule type" value="Genomic_DNA"/>
</dbReference>
<name>A0ABY4CIM5_9BACL</name>
<accession>A0ABY4CIM5</accession>
<reference evidence="1" key="1">
    <citation type="submission" date="2021-12" db="EMBL/GenBank/DDBJ databases">
        <title>Alicyclobacillaceae gen. nov., sp. nov., isolated from chalcocite enrichment system.</title>
        <authorList>
            <person name="Jiang Z."/>
        </authorList>
    </citation>
    <scope>NUCLEOTIDE SEQUENCE</scope>
    <source>
        <strain evidence="1">MYW30-H2</strain>
    </source>
</reference>
<proteinExistence type="predicted"/>
<evidence type="ECO:0000313" key="1">
    <source>
        <dbReference type="EMBL" id="UOF90290.1"/>
    </source>
</evidence>
<sequence>MFICKKMGHNNFAAIHVSQDNPQVVASGIVSTMSLFHMNRMKMLKKSFLLHLNFHI</sequence>
<gene>
    <name evidence="1" type="ORF">LSG31_20915</name>
</gene>
<evidence type="ECO:0000313" key="2">
    <source>
        <dbReference type="Proteomes" id="UP000830167"/>
    </source>
</evidence>